<dbReference type="AlphaFoldDB" id="A0A1E3PAK7"/>
<proteinExistence type="inferred from homology"/>
<feature type="compositionally biased region" description="Low complexity" evidence="6">
    <location>
        <begin position="178"/>
        <end position="202"/>
    </location>
</feature>
<dbReference type="STRING" id="683960.A0A1E3PAK7"/>
<reference evidence="7 8" key="1">
    <citation type="journal article" date="2016" name="Proc. Natl. Acad. Sci. U.S.A.">
        <title>Comparative genomics of biotechnologically important yeasts.</title>
        <authorList>
            <person name="Riley R."/>
            <person name="Haridas S."/>
            <person name="Wolfe K.H."/>
            <person name="Lopes M.R."/>
            <person name="Hittinger C.T."/>
            <person name="Goeker M."/>
            <person name="Salamov A.A."/>
            <person name="Wisecaver J.H."/>
            <person name="Long T.M."/>
            <person name="Calvey C.H."/>
            <person name="Aerts A.L."/>
            <person name="Barry K.W."/>
            <person name="Choi C."/>
            <person name="Clum A."/>
            <person name="Coughlan A.Y."/>
            <person name="Deshpande S."/>
            <person name="Douglass A.P."/>
            <person name="Hanson S.J."/>
            <person name="Klenk H.-P."/>
            <person name="LaButti K.M."/>
            <person name="Lapidus A."/>
            <person name="Lindquist E.A."/>
            <person name="Lipzen A.M."/>
            <person name="Meier-Kolthoff J.P."/>
            <person name="Ohm R.A."/>
            <person name="Otillar R.P."/>
            <person name="Pangilinan J.L."/>
            <person name="Peng Y."/>
            <person name="Rokas A."/>
            <person name="Rosa C.A."/>
            <person name="Scheuner C."/>
            <person name="Sibirny A.A."/>
            <person name="Slot J.C."/>
            <person name="Stielow J.B."/>
            <person name="Sun H."/>
            <person name="Kurtzman C.P."/>
            <person name="Blackwell M."/>
            <person name="Grigoriev I.V."/>
            <person name="Jeffries T.W."/>
        </authorList>
    </citation>
    <scope>NUCLEOTIDE SEQUENCE [LARGE SCALE GENOMIC DNA]</scope>
    <source>
        <strain evidence="8">ATCC 58044 / CBS 1984 / NCYC 433 / NRRL Y-366-8</strain>
    </source>
</reference>
<evidence type="ECO:0000256" key="2">
    <source>
        <dbReference type="ARBA" id="ARBA00005942"/>
    </source>
</evidence>
<comment type="similarity">
    <text evidence="2">Belongs to the Mediator complex subunit 22 family.</text>
</comment>
<dbReference type="Proteomes" id="UP000094112">
    <property type="component" value="Unassembled WGS sequence"/>
</dbReference>
<evidence type="ECO:0008006" key="9">
    <source>
        <dbReference type="Google" id="ProtNLM"/>
    </source>
</evidence>
<name>A0A1E3PAK7_WICAA</name>
<dbReference type="GO" id="GO:0006357">
    <property type="term" value="P:regulation of transcription by RNA polymerase II"/>
    <property type="evidence" value="ECO:0007669"/>
    <property type="project" value="InterPro"/>
</dbReference>
<evidence type="ECO:0000256" key="1">
    <source>
        <dbReference type="ARBA" id="ARBA00004123"/>
    </source>
</evidence>
<gene>
    <name evidence="7" type="ORF">WICANDRAFT_60501</name>
</gene>
<keyword evidence="4" id="KW-0804">Transcription</keyword>
<dbReference type="GeneID" id="30200252"/>
<dbReference type="GO" id="GO:0016592">
    <property type="term" value="C:mediator complex"/>
    <property type="evidence" value="ECO:0007669"/>
    <property type="project" value="InterPro"/>
</dbReference>
<keyword evidence="3" id="KW-0805">Transcription regulation</keyword>
<feature type="compositionally biased region" description="Basic and acidic residues" evidence="6">
    <location>
        <begin position="135"/>
        <end position="154"/>
    </location>
</feature>
<sequence length="229" mass="26373">MNQKRSESFIKKVDTNTELLISRFTNIIGLSASTSSQEVQASEMLQIELHAQTMVRLIEELLSVSRTLKESWILGQLPESKDVKDPTIGITEKINNVLDKVLNSEKFEEEVEIDEEEVEIDEDEEIVDETEEVKEEPKQEVKDEVKKEETVKDEVTEDTEVKEEPKDVQVKEEKEETNGINEHNNENVNIPNDDVIDISDNPNFDELDFESFGNMDQNNDDNNDIIMID</sequence>
<evidence type="ECO:0000256" key="4">
    <source>
        <dbReference type="ARBA" id="ARBA00023163"/>
    </source>
</evidence>
<organism evidence="7 8">
    <name type="scientific">Wickerhamomyces anomalus (strain ATCC 58044 / CBS 1984 / NCYC 433 / NRRL Y-366-8)</name>
    <name type="common">Yeast</name>
    <name type="synonym">Hansenula anomala</name>
    <dbReference type="NCBI Taxonomy" id="683960"/>
    <lineage>
        <taxon>Eukaryota</taxon>
        <taxon>Fungi</taxon>
        <taxon>Dikarya</taxon>
        <taxon>Ascomycota</taxon>
        <taxon>Saccharomycotina</taxon>
        <taxon>Saccharomycetes</taxon>
        <taxon>Phaffomycetales</taxon>
        <taxon>Wickerhamomycetaceae</taxon>
        <taxon>Wickerhamomyces</taxon>
    </lineage>
</organism>
<evidence type="ECO:0000256" key="5">
    <source>
        <dbReference type="ARBA" id="ARBA00023242"/>
    </source>
</evidence>
<accession>A0A1E3PAK7</accession>
<evidence type="ECO:0000256" key="6">
    <source>
        <dbReference type="SAM" id="MobiDB-lite"/>
    </source>
</evidence>
<evidence type="ECO:0000313" key="7">
    <source>
        <dbReference type="EMBL" id="ODQ62443.1"/>
    </source>
</evidence>
<dbReference type="RefSeq" id="XP_019041650.1">
    <property type="nucleotide sequence ID" value="XM_019183006.1"/>
</dbReference>
<dbReference type="Gene3D" id="6.10.280.160">
    <property type="entry name" value="Mediator of RNA polymerase II transcription subunit 22"/>
    <property type="match status" value="1"/>
</dbReference>
<dbReference type="OrthoDB" id="203279at2759"/>
<keyword evidence="8" id="KW-1185">Reference proteome</keyword>
<dbReference type="Pfam" id="PF06179">
    <property type="entry name" value="Med22"/>
    <property type="match status" value="1"/>
</dbReference>
<dbReference type="GO" id="GO:0003712">
    <property type="term" value="F:transcription coregulator activity"/>
    <property type="evidence" value="ECO:0007669"/>
    <property type="project" value="InterPro"/>
</dbReference>
<keyword evidence="5" id="KW-0539">Nucleus</keyword>
<dbReference type="EMBL" id="KV454208">
    <property type="protein sequence ID" value="ODQ62443.1"/>
    <property type="molecule type" value="Genomic_DNA"/>
</dbReference>
<dbReference type="InterPro" id="IPR009332">
    <property type="entry name" value="Med22"/>
</dbReference>
<evidence type="ECO:0000256" key="3">
    <source>
        <dbReference type="ARBA" id="ARBA00023015"/>
    </source>
</evidence>
<protein>
    <recommendedName>
        <fullName evidence="9">Mediator complex subunit 22</fullName>
    </recommendedName>
</protein>
<feature type="compositionally biased region" description="Basic and acidic residues" evidence="6">
    <location>
        <begin position="162"/>
        <end position="177"/>
    </location>
</feature>
<comment type="subcellular location">
    <subcellularLocation>
        <location evidence="1">Nucleus</location>
    </subcellularLocation>
</comment>
<feature type="region of interest" description="Disordered" evidence="6">
    <location>
        <begin position="210"/>
        <end position="229"/>
    </location>
</feature>
<feature type="region of interest" description="Disordered" evidence="6">
    <location>
        <begin position="128"/>
        <end position="203"/>
    </location>
</feature>
<evidence type="ECO:0000313" key="8">
    <source>
        <dbReference type="Proteomes" id="UP000094112"/>
    </source>
</evidence>